<dbReference type="Gene3D" id="3.20.20.70">
    <property type="entry name" value="Aldolase class I"/>
    <property type="match status" value="1"/>
</dbReference>
<evidence type="ECO:0000313" key="8">
    <source>
        <dbReference type="EMBL" id="BBU82607.1"/>
    </source>
</evidence>
<gene>
    <name evidence="8" type="ORF">EIMP300_40070</name>
</gene>
<accession>A0A8S0FQI5</accession>
<dbReference type="SUPFAM" id="SSF51395">
    <property type="entry name" value="FMN-linked oxidoreductases"/>
    <property type="match status" value="1"/>
</dbReference>
<comment type="subunit">
    <text evidence="5">Heterotetramer of 2 PreA and 2 PreT subunits.</text>
</comment>
<comment type="catalytic activity">
    <reaction evidence="3">
        <text>5,6-dihydrouracil + NAD(+) = uracil + NADH + H(+)</text>
        <dbReference type="Rhea" id="RHEA:20189"/>
        <dbReference type="ChEBI" id="CHEBI:15378"/>
        <dbReference type="ChEBI" id="CHEBI:15901"/>
        <dbReference type="ChEBI" id="CHEBI:17568"/>
        <dbReference type="ChEBI" id="CHEBI:57540"/>
        <dbReference type="ChEBI" id="CHEBI:57945"/>
        <dbReference type="EC" id="1.3.1.1"/>
    </reaction>
</comment>
<dbReference type="AlphaFoldDB" id="A0A8S0FQI5"/>
<reference evidence="8 9" key="1">
    <citation type="submission" date="2020-01" db="EMBL/GenBank/DDBJ databases">
        <title>Dynamics of blaIMP-6 dissemination in carbapenem resistant Enterobacteriacea isolated from regional surveillance in Osaka, Japan.</title>
        <authorList>
            <person name="Abe R."/>
            <person name="Akeda Y."/>
            <person name="Sugawara Y."/>
            <person name="Yamamoto N."/>
            <person name="Tomono K."/>
            <person name="Takeuchi D."/>
            <person name="Kawahara R."/>
            <person name="Hamada S."/>
        </authorList>
    </citation>
    <scope>NUCLEOTIDE SEQUENCE [LARGE SCALE GENOMIC DNA]</scope>
    <source>
        <strain evidence="8 9">E300</strain>
    </source>
</reference>
<evidence type="ECO:0000313" key="9">
    <source>
        <dbReference type="Proteomes" id="UP000467488"/>
    </source>
</evidence>
<comment type="function">
    <text evidence="4">Involved in pyrimidine base degradation. Catalyzes physiologically the reduction of uracil to 5,6-dihydrouracil (DHU) by using NADH as a specific cosubstrate. It also catalyzes the reverse reaction and the reduction of thymine to 5,6-dihydrothymine (DHT).</text>
</comment>
<dbReference type="GO" id="GO:0005737">
    <property type="term" value="C:cytoplasm"/>
    <property type="evidence" value="ECO:0007669"/>
    <property type="project" value="InterPro"/>
</dbReference>
<evidence type="ECO:0000256" key="2">
    <source>
        <dbReference type="ARBA" id="ARBA00047685"/>
    </source>
</evidence>
<dbReference type="GO" id="GO:0004159">
    <property type="term" value="F:dihydropyrimidine dehydrogenase (NAD+) activity"/>
    <property type="evidence" value="ECO:0007669"/>
    <property type="project" value="UniProtKB-EC"/>
</dbReference>
<evidence type="ECO:0000256" key="6">
    <source>
        <dbReference type="ARBA" id="ARBA00049728"/>
    </source>
</evidence>
<keyword evidence="1" id="KW-0560">Oxidoreductase</keyword>
<evidence type="ECO:0000256" key="5">
    <source>
        <dbReference type="ARBA" id="ARBA00049714"/>
    </source>
</evidence>
<dbReference type="InterPro" id="IPR013785">
    <property type="entry name" value="Aldolase_TIM"/>
</dbReference>
<comment type="catalytic activity">
    <reaction evidence="2">
        <text>5,6-dihydrothymine + NAD(+) = thymine + NADH + H(+)</text>
        <dbReference type="Rhea" id="RHEA:28791"/>
        <dbReference type="ChEBI" id="CHEBI:15378"/>
        <dbReference type="ChEBI" id="CHEBI:17821"/>
        <dbReference type="ChEBI" id="CHEBI:27468"/>
        <dbReference type="ChEBI" id="CHEBI:57540"/>
        <dbReference type="ChEBI" id="CHEBI:57945"/>
        <dbReference type="EC" id="1.3.1.1"/>
    </reaction>
</comment>
<feature type="domain" description="Dihydroorotate dehydrogenase catalytic" evidence="7">
    <location>
        <begin position="3"/>
        <end position="120"/>
    </location>
</feature>
<dbReference type="Proteomes" id="UP000467488">
    <property type="component" value="Chromosome"/>
</dbReference>
<evidence type="ECO:0000256" key="4">
    <source>
        <dbReference type="ARBA" id="ARBA00049578"/>
    </source>
</evidence>
<organism evidence="8 9">
    <name type="scientific">Escherichia coli</name>
    <dbReference type="NCBI Taxonomy" id="562"/>
    <lineage>
        <taxon>Bacteria</taxon>
        <taxon>Pseudomonadati</taxon>
        <taxon>Pseudomonadota</taxon>
        <taxon>Gammaproteobacteria</taxon>
        <taxon>Enterobacterales</taxon>
        <taxon>Enterobacteriaceae</taxon>
        <taxon>Escherichia</taxon>
    </lineage>
</organism>
<dbReference type="EC" id="1.3.1.1" evidence="6"/>
<proteinExistence type="predicted"/>
<evidence type="ECO:0000259" key="7">
    <source>
        <dbReference type="Pfam" id="PF01180"/>
    </source>
</evidence>
<protein>
    <recommendedName>
        <fullName evidence="6">dihydrouracil dehydrogenase (NAD(+))</fullName>
        <ecNumber evidence="6">1.3.1.1</ecNumber>
    </recommendedName>
</protein>
<name>A0A8S0FQI5_ECOLX</name>
<evidence type="ECO:0000256" key="1">
    <source>
        <dbReference type="ARBA" id="ARBA00023002"/>
    </source>
</evidence>
<dbReference type="InterPro" id="IPR005720">
    <property type="entry name" value="Dihydroorotate_DH_cat"/>
</dbReference>
<dbReference type="PANTHER" id="PTHR43073">
    <property type="entry name" value="DIHYDROPYRIMIDINE DEHYDROGENASE [NADP(+)]"/>
    <property type="match status" value="1"/>
</dbReference>
<dbReference type="PANTHER" id="PTHR43073:SF2">
    <property type="entry name" value="DIHYDROPYRIMIDINE DEHYDROGENASE [NADP(+)]"/>
    <property type="match status" value="1"/>
</dbReference>
<sequence length="164" mass="17650">MALAAKRGGADGIAAINTVKSITNIDLNQKIGMPIVNGKSSISGYSGKAVKPIALRFIQQMRTHPELRDFPISGIGGIETWEDAAEFLLLGSATLQVTTGIMQYGYRIVEDMASGLSHYLADQGFDSLQEMVGLANHNIVPAEDLDRSYIVYPHNPVCKSGTIL</sequence>
<evidence type="ECO:0000256" key="3">
    <source>
        <dbReference type="ARBA" id="ARBA00048792"/>
    </source>
</evidence>
<dbReference type="EMBL" id="AP022360">
    <property type="protein sequence ID" value="BBU82607.1"/>
    <property type="molecule type" value="Genomic_DNA"/>
</dbReference>
<dbReference type="Pfam" id="PF01180">
    <property type="entry name" value="DHO_dh"/>
    <property type="match status" value="1"/>
</dbReference>